<comment type="caution">
    <text evidence="6">The sequence shown here is derived from an EMBL/GenBank/DDBJ whole genome shotgun (WGS) entry which is preliminary data.</text>
</comment>
<evidence type="ECO:0000259" key="5">
    <source>
        <dbReference type="Pfam" id="PF00456"/>
    </source>
</evidence>
<dbReference type="CDD" id="cd02012">
    <property type="entry name" value="TPP_TK"/>
    <property type="match status" value="1"/>
</dbReference>
<feature type="compositionally biased region" description="Basic and acidic residues" evidence="4">
    <location>
        <begin position="7"/>
        <end position="23"/>
    </location>
</feature>
<name>A0A927M897_9ACTN</name>
<dbReference type="PANTHER" id="PTHR47514">
    <property type="entry name" value="TRANSKETOLASE N-TERMINAL SECTION-RELATED"/>
    <property type="match status" value="1"/>
</dbReference>
<dbReference type="Pfam" id="PF00456">
    <property type="entry name" value="Transketolase_N"/>
    <property type="match status" value="1"/>
</dbReference>
<feature type="domain" description="Transketolase N-terminal" evidence="5">
    <location>
        <begin position="30"/>
        <end position="266"/>
    </location>
</feature>
<dbReference type="RefSeq" id="WP_192768167.1">
    <property type="nucleotide sequence ID" value="NZ_JADBEB010000001.1"/>
</dbReference>
<comment type="similarity">
    <text evidence="2">Belongs to the transketolase family.</text>
</comment>
<reference evidence="6" key="1">
    <citation type="submission" date="2020-10" db="EMBL/GenBank/DDBJ databases">
        <title>Sequencing the genomes of 1000 actinobacteria strains.</title>
        <authorList>
            <person name="Klenk H.-P."/>
        </authorList>
    </citation>
    <scope>NUCLEOTIDE SEQUENCE</scope>
    <source>
        <strain evidence="6">DSM 46832</strain>
    </source>
</reference>
<dbReference type="AlphaFoldDB" id="A0A927M897"/>
<evidence type="ECO:0000256" key="4">
    <source>
        <dbReference type="SAM" id="MobiDB-lite"/>
    </source>
</evidence>
<feature type="region of interest" description="Disordered" evidence="4">
    <location>
        <begin position="1"/>
        <end position="23"/>
    </location>
</feature>
<keyword evidence="3" id="KW-0786">Thiamine pyrophosphate</keyword>
<dbReference type="GO" id="GO:0000287">
    <property type="term" value="F:magnesium ion binding"/>
    <property type="evidence" value="ECO:0007669"/>
    <property type="project" value="UniProtKB-ARBA"/>
</dbReference>
<dbReference type="PANTHER" id="PTHR47514:SF1">
    <property type="entry name" value="TRANSKETOLASE N-TERMINAL SECTION-RELATED"/>
    <property type="match status" value="1"/>
</dbReference>
<dbReference type="GO" id="GO:0004802">
    <property type="term" value="F:transketolase activity"/>
    <property type="evidence" value="ECO:0007669"/>
    <property type="project" value="UniProtKB-EC"/>
</dbReference>
<evidence type="ECO:0000256" key="3">
    <source>
        <dbReference type="ARBA" id="ARBA00023052"/>
    </source>
</evidence>
<sequence>MTTVVERPFDSDSRELERGRPASEAELSRRADWIRLATIELIDQAGLGHYSSTFSCAEIFSVLYYHTLRLRPGQPDWPERDRFLLGKGHVATGLWPVYADLGYYPADWLATFGQIGSPLNDHPNMRLAPGVDFSSGSLGHNLSVGLGMSLAGRLTGRDYRTFVLTGDGEIQEGQVWEAIMAAGHYRLGGGLVAIVDANGFSGHGPTSDAINIESVADRFTAFGWQAIEVDGHDVGALCETFDALPPVGEGRPVCVVARTRKGRGLAMMEEAPQAWHLGHLTPEQRDGARAEIEARMR</sequence>
<accession>A0A927M897</accession>
<dbReference type="InterPro" id="IPR005474">
    <property type="entry name" value="Transketolase_N"/>
</dbReference>
<comment type="cofactor">
    <cofactor evidence="1">
        <name>thiamine diphosphate</name>
        <dbReference type="ChEBI" id="CHEBI:58937"/>
    </cofactor>
</comment>
<evidence type="ECO:0000256" key="1">
    <source>
        <dbReference type="ARBA" id="ARBA00001964"/>
    </source>
</evidence>
<evidence type="ECO:0000256" key="2">
    <source>
        <dbReference type="ARBA" id="ARBA00007131"/>
    </source>
</evidence>
<dbReference type="Gene3D" id="3.40.50.970">
    <property type="match status" value="1"/>
</dbReference>
<dbReference type="InterPro" id="IPR029061">
    <property type="entry name" value="THDP-binding"/>
</dbReference>
<protein>
    <submittedName>
        <fullName evidence="6">Transketolase</fullName>
        <ecNumber evidence="6">2.2.1.1</ecNumber>
    </submittedName>
</protein>
<gene>
    <name evidence="6" type="ORF">H4W31_004154</name>
</gene>
<organism evidence="6 7">
    <name type="scientific">Plantactinospora soyae</name>
    <dbReference type="NCBI Taxonomy" id="1544732"/>
    <lineage>
        <taxon>Bacteria</taxon>
        <taxon>Bacillati</taxon>
        <taxon>Actinomycetota</taxon>
        <taxon>Actinomycetes</taxon>
        <taxon>Micromonosporales</taxon>
        <taxon>Micromonosporaceae</taxon>
        <taxon>Plantactinospora</taxon>
    </lineage>
</organism>
<dbReference type="EC" id="2.2.1.1" evidence="6"/>
<evidence type="ECO:0000313" key="7">
    <source>
        <dbReference type="Proteomes" id="UP000649753"/>
    </source>
</evidence>
<dbReference type="SUPFAM" id="SSF52518">
    <property type="entry name" value="Thiamin diphosphate-binding fold (THDP-binding)"/>
    <property type="match status" value="1"/>
</dbReference>
<keyword evidence="6" id="KW-0808">Transferase</keyword>
<proteinExistence type="inferred from homology"/>
<evidence type="ECO:0000313" key="6">
    <source>
        <dbReference type="EMBL" id="MBE1488516.1"/>
    </source>
</evidence>
<keyword evidence="7" id="KW-1185">Reference proteome</keyword>
<dbReference type="Proteomes" id="UP000649753">
    <property type="component" value="Unassembled WGS sequence"/>
</dbReference>
<dbReference type="EMBL" id="JADBEB010000001">
    <property type="protein sequence ID" value="MBE1488516.1"/>
    <property type="molecule type" value="Genomic_DNA"/>
</dbReference>